<dbReference type="Ensembl" id="ENSPKIT00000036142.1">
    <property type="protein sequence ID" value="ENSPKIP00000019295.1"/>
    <property type="gene ID" value="ENSPKIG00000004524.1"/>
</dbReference>
<dbReference type="GO" id="GO:0030496">
    <property type="term" value="C:midbody"/>
    <property type="evidence" value="ECO:0007669"/>
    <property type="project" value="TreeGrafter"/>
</dbReference>
<dbReference type="PANTHER" id="PTHR22446:SF3">
    <property type="entry name" value="M-PHASE-SPECIFIC PLK1-INTERACTING PROTEIN"/>
    <property type="match status" value="1"/>
</dbReference>
<feature type="compositionally biased region" description="Pro residues" evidence="1">
    <location>
        <begin position="1"/>
        <end position="14"/>
    </location>
</feature>
<evidence type="ECO:0000313" key="3">
    <source>
        <dbReference type="Proteomes" id="UP000261540"/>
    </source>
</evidence>
<evidence type="ECO:0000313" key="2">
    <source>
        <dbReference type="Ensembl" id="ENSPKIP00000019295.1"/>
    </source>
</evidence>
<organism evidence="2 3">
    <name type="scientific">Paramormyrops kingsleyae</name>
    <dbReference type="NCBI Taxonomy" id="1676925"/>
    <lineage>
        <taxon>Eukaryota</taxon>
        <taxon>Metazoa</taxon>
        <taxon>Chordata</taxon>
        <taxon>Craniata</taxon>
        <taxon>Vertebrata</taxon>
        <taxon>Euteleostomi</taxon>
        <taxon>Actinopterygii</taxon>
        <taxon>Neopterygii</taxon>
        <taxon>Teleostei</taxon>
        <taxon>Osteoglossocephala</taxon>
        <taxon>Osteoglossomorpha</taxon>
        <taxon>Osteoglossiformes</taxon>
        <taxon>Mormyridae</taxon>
        <taxon>Paramormyrops</taxon>
    </lineage>
</organism>
<feature type="region of interest" description="Disordered" evidence="1">
    <location>
        <begin position="1"/>
        <end position="139"/>
    </location>
</feature>
<feature type="compositionally biased region" description="Low complexity" evidence="1">
    <location>
        <begin position="85"/>
        <end position="105"/>
    </location>
</feature>
<sequence length="190" mass="20301">MHRPNFRPPAPPGGMGPRPGGYRSPPAGFDSGGAGAFHPPPWAFPNGPPPSFGPRIAQYCGSPDTPPRDFHGSNNGGGGKGRFYGSPSPGRTPRRPSASPRFTPPYKKSPYNSESPGHHKGYQGSPRTSTPFGPTHGRERVANGVEAFYNPTMLQDPWAGLQPVAVTDAKVKSSTEQASHTGRRGRYFNR</sequence>
<dbReference type="OrthoDB" id="6086265at2759"/>
<reference evidence="2" key="1">
    <citation type="submission" date="2025-08" db="UniProtKB">
        <authorList>
            <consortium name="Ensembl"/>
        </authorList>
    </citation>
    <scope>IDENTIFICATION</scope>
</reference>
<evidence type="ECO:0000256" key="1">
    <source>
        <dbReference type="SAM" id="MobiDB-lite"/>
    </source>
</evidence>
<dbReference type="GO" id="GO:0005813">
    <property type="term" value="C:centrosome"/>
    <property type="evidence" value="ECO:0007669"/>
    <property type="project" value="TreeGrafter"/>
</dbReference>
<dbReference type="KEGG" id="pki:111859531"/>
<protein>
    <submittedName>
        <fullName evidence="2">M-phase specific PLK1 interacting protein</fullName>
    </submittedName>
</protein>
<dbReference type="GeneTree" id="ENSGT00390000002582"/>
<dbReference type="Proteomes" id="UP000261540">
    <property type="component" value="Unplaced"/>
</dbReference>
<dbReference type="InterPro" id="IPR028265">
    <property type="entry name" value="TTDN1/SICKLE"/>
</dbReference>
<keyword evidence="3" id="KW-1185">Reference proteome</keyword>
<name>A0A3B3RN72_9TELE</name>
<dbReference type="Pfam" id="PF15502">
    <property type="entry name" value="MPLKIP"/>
    <property type="match status" value="1"/>
</dbReference>
<feature type="compositionally biased region" description="Pro residues" evidence="1">
    <location>
        <begin position="38"/>
        <end position="52"/>
    </location>
</feature>
<reference evidence="2" key="2">
    <citation type="submission" date="2025-09" db="UniProtKB">
        <authorList>
            <consortium name="Ensembl"/>
        </authorList>
    </citation>
    <scope>IDENTIFICATION</scope>
</reference>
<dbReference type="STRING" id="1676925.ENSPKIP00000019295"/>
<feature type="compositionally biased region" description="Basic residues" evidence="1">
    <location>
        <begin position="181"/>
        <end position="190"/>
    </location>
</feature>
<dbReference type="GO" id="GO:0005634">
    <property type="term" value="C:nucleus"/>
    <property type="evidence" value="ECO:0007669"/>
    <property type="project" value="TreeGrafter"/>
</dbReference>
<dbReference type="InterPro" id="IPR026618">
    <property type="entry name" value="MPLKIP-like_vertebrate"/>
</dbReference>
<dbReference type="PANTHER" id="PTHR22446">
    <property type="entry name" value="M-PHASE-SPECIFIC PLK1-INTERACTING PROTEIN"/>
    <property type="match status" value="1"/>
</dbReference>
<feature type="region of interest" description="Disordered" evidence="1">
    <location>
        <begin position="171"/>
        <end position="190"/>
    </location>
</feature>
<dbReference type="RefSeq" id="XP_023698059.1">
    <property type="nucleotide sequence ID" value="XM_023842291.2"/>
</dbReference>
<dbReference type="AlphaFoldDB" id="A0A3B3RN72"/>
<proteinExistence type="predicted"/>
<dbReference type="CTD" id="136647"/>
<accession>A0A3B3RN72</accession>
<dbReference type="GeneID" id="111859531"/>